<dbReference type="RefSeq" id="XP_009018057.1">
    <property type="nucleotide sequence ID" value="XM_009019809.1"/>
</dbReference>
<dbReference type="EMBL" id="AMQM01004476">
    <property type="status" value="NOT_ANNOTATED_CDS"/>
    <property type="molecule type" value="Genomic_DNA"/>
</dbReference>
<dbReference type="EnsemblMetazoa" id="HelroT173209">
    <property type="protein sequence ID" value="HelroP173209"/>
    <property type="gene ID" value="HelroG173209"/>
</dbReference>
<dbReference type="PANTHER" id="PTHR23227:SF67">
    <property type="entry name" value="CRANIOFACIAL DEVELOPMENT PROTEIN 2-LIKE"/>
    <property type="match status" value="1"/>
</dbReference>
<reference evidence="2" key="3">
    <citation type="submission" date="2015-06" db="UniProtKB">
        <authorList>
            <consortium name="EnsemblMetazoa"/>
        </authorList>
    </citation>
    <scope>IDENTIFICATION</scope>
</reference>
<keyword evidence="3" id="KW-1185">Reference proteome</keyword>
<evidence type="ECO:0000313" key="2">
    <source>
        <dbReference type="EnsemblMetazoa" id="HelroP173209"/>
    </source>
</evidence>
<dbReference type="KEGG" id="hro:HELRODRAFT_173209"/>
<dbReference type="Gene3D" id="3.60.10.10">
    <property type="entry name" value="Endonuclease/exonuclease/phosphatase"/>
    <property type="match status" value="1"/>
</dbReference>
<sequence length="173" mass="19820">MVQEVRNSGGMLRKIGRPFLEYQTWHFKYWTLHGDRRHAGKQRVDICSLQETRWKSNGVSHWALQVVLKWLKDSPKWSGNLHMGITDTKCTGDAKSDFWNTLSDTVRKTPSSEIPLICGDLNGHVGGKANGFHGVHGGFGYGFQNEDVIRILEFAESHELFLLNTYFKKKQNI</sequence>
<dbReference type="AlphaFoldDB" id="T1F6K6"/>
<protein>
    <recommendedName>
        <fullName evidence="4">Endonuclease/exonuclease/phosphatase domain-containing protein</fullName>
    </recommendedName>
</protein>
<dbReference type="GeneID" id="20204455"/>
<dbReference type="SUPFAM" id="SSF56219">
    <property type="entry name" value="DNase I-like"/>
    <property type="match status" value="1"/>
</dbReference>
<organism evidence="2 3">
    <name type="scientific">Helobdella robusta</name>
    <name type="common">Californian leech</name>
    <dbReference type="NCBI Taxonomy" id="6412"/>
    <lineage>
        <taxon>Eukaryota</taxon>
        <taxon>Metazoa</taxon>
        <taxon>Spiralia</taxon>
        <taxon>Lophotrochozoa</taxon>
        <taxon>Annelida</taxon>
        <taxon>Clitellata</taxon>
        <taxon>Hirudinea</taxon>
        <taxon>Rhynchobdellida</taxon>
        <taxon>Glossiphoniidae</taxon>
        <taxon>Helobdella</taxon>
    </lineage>
</organism>
<dbReference type="Proteomes" id="UP000015101">
    <property type="component" value="Unassembled WGS sequence"/>
</dbReference>
<dbReference type="EMBL" id="KB096551">
    <property type="protein sequence ID" value="ESO04121.1"/>
    <property type="molecule type" value="Genomic_DNA"/>
</dbReference>
<evidence type="ECO:0008006" key="4">
    <source>
        <dbReference type="Google" id="ProtNLM"/>
    </source>
</evidence>
<proteinExistence type="predicted"/>
<dbReference type="CTD" id="20204455"/>
<evidence type="ECO:0000313" key="1">
    <source>
        <dbReference type="EMBL" id="ESO04121.1"/>
    </source>
</evidence>
<dbReference type="OrthoDB" id="6146826at2759"/>
<reference evidence="1 3" key="2">
    <citation type="journal article" date="2013" name="Nature">
        <title>Insights into bilaterian evolution from three spiralian genomes.</title>
        <authorList>
            <person name="Simakov O."/>
            <person name="Marletaz F."/>
            <person name="Cho S.J."/>
            <person name="Edsinger-Gonzales E."/>
            <person name="Havlak P."/>
            <person name="Hellsten U."/>
            <person name="Kuo D.H."/>
            <person name="Larsson T."/>
            <person name="Lv J."/>
            <person name="Arendt D."/>
            <person name="Savage R."/>
            <person name="Osoegawa K."/>
            <person name="de Jong P."/>
            <person name="Grimwood J."/>
            <person name="Chapman J.A."/>
            <person name="Shapiro H."/>
            <person name="Aerts A."/>
            <person name="Otillar R.P."/>
            <person name="Terry A.Y."/>
            <person name="Boore J.L."/>
            <person name="Grigoriev I.V."/>
            <person name="Lindberg D.R."/>
            <person name="Seaver E.C."/>
            <person name="Weisblat D.A."/>
            <person name="Putnam N.H."/>
            <person name="Rokhsar D.S."/>
        </authorList>
    </citation>
    <scope>NUCLEOTIDE SEQUENCE</scope>
</reference>
<gene>
    <name evidence="2" type="primary">20204455</name>
    <name evidence="1" type="ORF">HELRODRAFT_173209</name>
</gene>
<evidence type="ECO:0000313" key="3">
    <source>
        <dbReference type="Proteomes" id="UP000015101"/>
    </source>
</evidence>
<dbReference type="InterPro" id="IPR036691">
    <property type="entry name" value="Endo/exonu/phosph_ase_sf"/>
</dbReference>
<dbReference type="HOGENOM" id="CLU_1549302_0_0_1"/>
<dbReference type="InParanoid" id="T1F6K6"/>
<reference evidence="3" key="1">
    <citation type="submission" date="2012-12" db="EMBL/GenBank/DDBJ databases">
        <authorList>
            <person name="Hellsten U."/>
            <person name="Grimwood J."/>
            <person name="Chapman J.A."/>
            <person name="Shapiro H."/>
            <person name="Aerts A."/>
            <person name="Otillar R.P."/>
            <person name="Terry A.Y."/>
            <person name="Boore J.L."/>
            <person name="Simakov O."/>
            <person name="Marletaz F."/>
            <person name="Cho S.-J."/>
            <person name="Edsinger-Gonzales E."/>
            <person name="Havlak P."/>
            <person name="Kuo D.-H."/>
            <person name="Larsson T."/>
            <person name="Lv J."/>
            <person name="Arendt D."/>
            <person name="Savage R."/>
            <person name="Osoegawa K."/>
            <person name="de Jong P."/>
            <person name="Lindberg D.R."/>
            <person name="Seaver E.C."/>
            <person name="Weisblat D.A."/>
            <person name="Putnam N.H."/>
            <person name="Grigoriev I.V."/>
            <person name="Rokhsar D.S."/>
        </authorList>
    </citation>
    <scope>NUCLEOTIDE SEQUENCE</scope>
</reference>
<accession>T1F6K6</accession>
<name>T1F6K6_HELRO</name>
<dbReference type="PANTHER" id="PTHR23227">
    <property type="entry name" value="BUCENTAUR RELATED"/>
    <property type="match status" value="1"/>
</dbReference>
<dbReference type="InterPro" id="IPR027124">
    <property type="entry name" value="Swc5/CFDP1/2"/>
</dbReference>